<organism evidence="1 2">
    <name type="scientific">Lacipirellula limnantheis</name>
    <dbReference type="NCBI Taxonomy" id="2528024"/>
    <lineage>
        <taxon>Bacteria</taxon>
        <taxon>Pseudomonadati</taxon>
        <taxon>Planctomycetota</taxon>
        <taxon>Planctomycetia</taxon>
        <taxon>Pirellulales</taxon>
        <taxon>Lacipirellulaceae</taxon>
        <taxon>Lacipirellula</taxon>
    </lineage>
</organism>
<proteinExistence type="predicted"/>
<dbReference type="EMBL" id="CP036339">
    <property type="protein sequence ID" value="QDT72628.1"/>
    <property type="molecule type" value="Genomic_DNA"/>
</dbReference>
<evidence type="ECO:0000313" key="2">
    <source>
        <dbReference type="Proteomes" id="UP000317909"/>
    </source>
</evidence>
<dbReference type="OrthoDB" id="282548at2"/>
<gene>
    <name evidence="1" type="ORF">I41_18100</name>
</gene>
<name>A0A517TW86_9BACT</name>
<keyword evidence="2" id="KW-1185">Reference proteome</keyword>
<dbReference type="Proteomes" id="UP000317909">
    <property type="component" value="Chromosome"/>
</dbReference>
<evidence type="ECO:0000313" key="1">
    <source>
        <dbReference type="EMBL" id="QDT72628.1"/>
    </source>
</evidence>
<protein>
    <submittedName>
        <fullName evidence="1">Uncharacterized protein</fullName>
    </submittedName>
</protein>
<accession>A0A517TW86</accession>
<dbReference type="AlphaFoldDB" id="A0A517TW86"/>
<dbReference type="KEGG" id="llh:I41_18100"/>
<sequence>MSLSSQLLAELLHAAGQGPQSFALSAGVRTIHCRALQCDPLAATIDELTLETAELASASVVQLQTASQALAQRVNYLLEPIAPIETDSQGCSVQMRSNPPQRDDNASRYYELLLRRGGSIALCRFEKQPGQPRLRVPAALTHEVIGRLIDDFAATVDGI</sequence>
<reference evidence="1 2" key="1">
    <citation type="submission" date="2019-02" db="EMBL/GenBank/DDBJ databases">
        <title>Deep-cultivation of Planctomycetes and their phenomic and genomic characterization uncovers novel biology.</title>
        <authorList>
            <person name="Wiegand S."/>
            <person name="Jogler M."/>
            <person name="Boedeker C."/>
            <person name="Pinto D."/>
            <person name="Vollmers J."/>
            <person name="Rivas-Marin E."/>
            <person name="Kohn T."/>
            <person name="Peeters S.H."/>
            <person name="Heuer A."/>
            <person name="Rast P."/>
            <person name="Oberbeckmann S."/>
            <person name="Bunk B."/>
            <person name="Jeske O."/>
            <person name="Meyerdierks A."/>
            <person name="Storesund J.E."/>
            <person name="Kallscheuer N."/>
            <person name="Luecker S."/>
            <person name="Lage O.M."/>
            <person name="Pohl T."/>
            <person name="Merkel B.J."/>
            <person name="Hornburger P."/>
            <person name="Mueller R.-W."/>
            <person name="Bruemmer F."/>
            <person name="Labrenz M."/>
            <person name="Spormann A.M."/>
            <person name="Op den Camp H."/>
            <person name="Overmann J."/>
            <person name="Amann R."/>
            <person name="Jetten M.S.M."/>
            <person name="Mascher T."/>
            <person name="Medema M.H."/>
            <person name="Devos D.P."/>
            <person name="Kaster A.-K."/>
            <person name="Ovreas L."/>
            <person name="Rohde M."/>
            <person name="Galperin M.Y."/>
            <person name="Jogler C."/>
        </authorList>
    </citation>
    <scope>NUCLEOTIDE SEQUENCE [LARGE SCALE GENOMIC DNA]</scope>
    <source>
        <strain evidence="1 2">I41</strain>
    </source>
</reference>
<dbReference type="RefSeq" id="WP_145432175.1">
    <property type="nucleotide sequence ID" value="NZ_CP036339.1"/>
</dbReference>